<reference evidence="2" key="1">
    <citation type="submission" date="2016-11" db="EMBL/GenBank/DDBJ databases">
        <authorList>
            <person name="Varghese N."/>
            <person name="Submissions S."/>
        </authorList>
    </citation>
    <scope>NUCLEOTIDE SEQUENCE [LARGE SCALE GENOMIC DNA]</scope>
    <source>
        <strain evidence="2">DSM 26134</strain>
    </source>
</reference>
<dbReference type="Proteomes" id="UP000184474">
    <property type="component" value="Unassembled WGS sequence"/>
</dbReference>
<name>A0A1M6SH70_REIAG</name>
<accession>A0A1M6SH70</accession>
<dbReference type="EMBL" id="FRAA01000005">
    <property type="protein sequence ID" value="SHK44104.1"/>
    <property type="molecule type" value="Genomic_DNA"/>
</dbReference>
<evidence type="ECO:0000313" key="1">
    <source>
        <dbReference type="EMBL" id="SHK44104.1"/>
    </source>
</evidence>
<keyword evidence="2" id="KW-1185">Reference proteome</keyword>
<gene>
    <name evidence="1" type="ORF">SAMN04488028_10520</name>
</gene>
<sequence>MDATPIQTYATLGKRLAACLSAMHVVKENKCKVNLGLKTTT</sequence>
<organism evidence="1 2">
    <name type="scientific">Reichenbachiella agariperforans</name>
    <dbReference type="NCBI Taxonomy" id="156994"/>
    <lineage>
        <taxon>Bacteria</taxon>
        <taxon>Pseudomonadati</taxon>
        <taxon>Bacteroidota</taxon>
        <taxon>Cytophagia</taxon>
        <taxon>Cytophagales</taxon>
        <taxon>Reichenbachiellaceae</taxon>
        <taxon>Reichenbachiella</taxon>
    </lineage>
</organism>
<protein>
    <submittedName>
        <fullName evidence="1">Uncharacterized protein</fullName>
    </submittedName>
</protein>
<evidence type="ECO:0000313" key="2">
    <source>
        <dbReference type="Proteomes" id="UP000184474"/>
    </source>
</evidence>
<dbReference type="AlphaFoldDB" id="A0A1M6SH70"/>
<proteinExistence type="predicted"/>
<dbReference type="STRING" id="156994.SAMN04488028_10520"/>